<dbReference type="AlphaFoldDB" id="A0A4R2NB88"/>
<dbReference type="Proteomes" id="UP000295416">
    <property type="component" value="Unassembled WGS sequence"/>
</dbReference>
<evidence type="ECO:0000313" key="7">
    <source>
        <dbReference type="EMBL" id="TCP18320.1"/>
    </source>
</evidence>
<evidence type="ECO:0000259" key="6">
    <source>
        <dbReference type="PROSITE" id="PS50830"/>
    </source>
</evidence>
<dbReference type="CDD" id="cd00175">
    <property type="entry name" value="SNc"/>
    <property type="match status" value="1"/>
</dbReference>
<name>A0A4R2NB88_9BACL</name>
<feature type="chain" id="PRO_5039583088" evidence="5">
    <location>
        <begin position="17"/>
        <end position="267"/>
    </location>
</feature>
<feature type="signal peptide" evidence="5">
    <location>
        <begin position="1"/>
        <end position="16"/>
    </location>
</feature>
<feature type="region of interest" description="Disordered" evidence="4">
    <location>
        <begin position="198"/>
        <end position="221"/>
    </location>
</feature>
<dbReference type="PANTHER" id="PTHR12302:SF3">
    <property type="entry name" value="SERINE_THREONINE-PROTEIN KINASE 31"/>
    <property type="match status" value="1"/>
</dbReference>
<proteinExistence type="predicted"/>
<evidence type="ECO:0000256" key="1">
    <source>
        <dbReference type="ARBA" id="ARBA00022722"/>
    </source>
</evidence>
<dbReference type="InterPro" id="IPR016071">
    <property type="entry name" value="Staphylococal_nuclease_OB-fold"/>
</dbReference>
<dbReference type="PANTHER" id="PTHR12302">
    <property type="entry name" value="EBNA2 BINDING PROTEIN P100"/>
    <property type="match status" value="1"/>
</dbReference>
<dbReference type="PROSITE" id="PS50830">
    <property type="entry name" value="TNASE_3"/>
    <property type="match status" value="1"/>
</dbReference>
<dbReference type="Gene3D" id="2.40.50.90">
    <property type="match status" value="1"/>
</dbReference>
<evidence type="ECO:0000313" key="8">
    <source>
        <dbReference type="Proteomes" id="UP000295416"/>
    </source>
</evidence>
<dbReference type="RefSeq" id="WP_132748595.1">
    <property type="nucleotide sequence ID" value="NZ_SLXK01000071.1"/>
</dbReference>
<dbReference type="EMBL" id="SLXK01000071">
    <property type="protein sequence ID" value="TCP18320.1"/>
    <property type="molecule type" value="Genomic_DNA"/>
</dbReference>
<dbReference type="SUPFAM" id="SSF50199">
    <property type="entry name" value="Staphylococcal nuclease"/>
    <property type="match status" value="1"/>
</dbReference>
<evidence type="ECO:0000256" key="3">
    <source>
        <dbReference type="ARBA" id="ARBA00022801"/>
    </source>
</evidence>
<keyword evidence="8" id="KW-1185">Reference proteome</keyword>
<accession>A0A4R2NB88</accession>
<evidence type="ECO:0000256" key="5">
    <source>
        <dbReference type="SAM" id="SignalP"/>
    </source>
</evidence>
<keyword evidence="1" id="KW-0540">Nuclease</keyword>
<evidence type="ECO:0000256" key="4">
    <source>
        <dbReference type="SAM" id="MobiDB-lite"/>
    </source>
</evidence>
<dbReference type="SMART" id="SM00318">
    <property type="entry name" value="SNc"/>
    <property type="match status" value="1"/>
</dbReference>
<feature type="domain" description="TNase-like" evidence="6">
    <location>
        <begin position="46"/>
        <end position="179"/>
    </location>
</feature>
<comment type="caution">
    <text evidence="7">The sequence shown here is derived from an EMBL/GenBank/DDBJ whole genome shotgun (WGS) entry which is preliminary data.</text>
</comment>
<dbReference type="OrthoDB" id="4376109at2"/>
<dbReference type="GO" id="GO:0016787">
    <property type="term" value="F:hydrolase activity"/>
    <property type="evidence" value="ECO:0007669"/>
    <property type="project" value="UniProtKB-KW"/>
</dbReference>
<keyword evidence="3" id="KW-0378">Hydrolase</keyword>
<keyword evidence="5" id="KW-0732">Signal</keyword>
<dbReference type="PROSITE" id="PS51257">
    <property type="entry name" value="PROKAR_LIPOPROTEIN"/>
    <property type="match status" value="1"/>
</dbReference>
<gene>
    <name evidence="7" type="ORF">EV207_17121</name>
</gene>
<sequence>MISFITKVLLILTVIASITGCSELQTGSSENTTDASTQHTAISGKHLVTAKVSRVVDGDTIKVDYKGREEAVRFLLVDTPETHHPRLGVQPFGPEASQFTHKLLDGQTVQMELAVSGGRDKYGRMLAYLYINGKSVEEELLKRGLARVAYVYPPNTKYVDEYRAVQKKAQARGVGIWSVEDYARKDGYHPEALEAKQEGAKKEAAGGSFEPDKSGNCSGEIKGNVSGNGAKIYHLPSDRYYKITKAEKCFNTATEAKKAGFRAPRTR</sequence>
<reference evidence="7 8" key="1">
    <citation type="submission" date="2019-03" db="EMBL/GenBank/DDBJ databases">
        <title>Genomic Encyclopedia of Type Strains, Phase IV (KMG-IV): sequencing the most valuable type-strain genomes for metagenomic binning, comparative biology and taxonomic classification.</title>
        <authorList>
            <person name="Goeker M."/>
        </authorList>
    </citation>
    <scope>NUCLEOTIDE SEQUENCE [LARGE SCALE GENOMIC DNA]</scope>
    <source>
        <strain evidence="7 8">DSM 19377</strain>
    </source>
</reference>
<protein>
    <submittedName>
        <fullName evidence="7">Micrococcal nuclease</fullName>
    </submittedName>
</protein>
<dbReference type="GO" id="GO:0004519">
    <property type="term" value="F:endonuclease activity"/>
    <property type="evidence" value="ECO:0007669"/>
    <property type="project" value="UniProtKB-KW"/>
</dbReference>
<keyword evidence="2" id="KW-0255">Endonuclease</keyword>
<dbReference type="Pfam" id="PF00565">
    <property type="entry name" value="SNase"/>
    <property type="match status" value="1"/>
</dbReference>
<evidence type="ECO:0000256" key="2">
    <source>
        <dbReference type="ARBA" id="ARBA00022759"/>
    </source>
</evidence>
<dbReference type="InterPro" id="IPR035437">
    <property type="entry name" value="SNase_OB-fold_sf"/>
</dbReference>
<organism evidence="7 8">
    <name type="scientific">Scopulibacillus darangshiensis</name>
    <dbReference type="NCBI Taxonomy" id="442528"/>
    <lineage>
        <taxon>Bacteria</taxon>
        <taxon>Bacillati</taxon>
        <taxon>Bacillota</taxon>
        <taxon>Bacilli</taxon>
        <taxon>Bacillales</taxon>
        <taxon>Sporolactobacillaceae</taxon>
        <taxon>Scopulibacillus</taxon>
    </lineage>
</organism>